<dbReference type="Gene3D" id="2.60.40.2370">
    <property type="entry name" value="NigD-like, C-terminal beta sandwich domain"/>
    <property type="match status" value="1"/>
</dbReference>
<evidence type="ECO:0000259" key="1">
    <source>
        <dbReference type="Pfam" id="PF17415"/>
    </source>
</evidence>
<dbReference type="EMBL" id="JAGUCO010000002">
    <property type="protein sequence ID" value="MBS2097524.1"/>
    <property type="molecule type" value="Genomic_DNA"/>
</dbReference>
<organism evidence="2 3">
    <name type="scientific">Carboxylicivirga linearis</name>
    <dbReference type="NCBI Taxonomy" id="1628157"/>
    <lineage>
        <taxon>Bacteria</taxon>
        <taxon>Pseudomonadati</taxon>
        <taxon>Bacteroidota</taxon>
        <taxon>Bacteroidia</taxon>
        <taxon>Marinilabiliales</taxon>
        <taxon>Marinilabiliaceae</taxon>
        <taxon>Carboxylicivirga</taxon>
    </lineage>
</organism>
<accession>A0ABS5JSJ2</accession>
<reference evidence="2 3" key="1">
    <citation type="journal article" date="2015" name="Int. J. Syst. Evol. Microbiol.">
        <title>Carboxylicivirga linearis sp. nov., isolated from a sea cucumber culture pond.</title>
        <authorList>
            <person name="Wang F.Q."/>
            <person name="Zhou Y.X."/>
            <person name="Lin X.Z."/>
            <person name="Chen G.J."/>
            <person name="Du Z.J."/>
        </authorList>
    </citation>
    <scope>NUCLEOTIDE SEQUENCE [LARGE SCALE GENOMIC DNA]</scope>
    <source>
        <strain evidence="2 3">FB218</strain>
    </source>
</reference>
<dbReference type="RefSeq" id="WP_212214035.1">
    <property type="nucleotide sequence ID" value="NZ_JAGUCO010000002.1"/>
</dbReference>
<gene>
    <name evidence="2" type="ORF">KEM10_04480</name>
</gene>
<sequence length="223" mass="25544">MIKTRNWVLALVASLLLVVTGCMKEYETVPYTYRQLCVTATYGDFYMFISDSGAKFITEKLPADYEFEVDQRVMISFTEFTKSEVEDYDYIFEPLTVSEIASLDIIFINDENKDTLGNDGVILNNAYVSGNYLNVDLSFGASGTVVHHFNTSYDEELQFSSDTLTLTFHHKDNDDLWLQTFSGFLSFDLRSLEENRPMRPYVLNLISTKTNGEESSVNIDVEY</sequence>
<dbReference type="InterPro" id="IPR035376">
    <property type="entry name" value="NigD_C"/>
</dbReference>
<dbReference type="PROSITE" id="PS51257">
    <property type="entry name" value="PROKAR_LIPOPROTEIN"/>
    <property type="match status" value="1"/>
</dbReference>
<evidence type="ECO:0000313" key="3">
    <source>
        <dbReference type="Proteomes" id="UP000708576"/>
    </source>
</evidence>
<dbReference type="Pfam" id="PF17415">
    <property type="entry name" value="NigD_C"/>
    <property type="match status" value="1"/>
</dbReference>
<name>A0ABS5JSJ2_9BACT</name>
<keyword evidence="3" id="KW-1185">Reference proteome</keyword>
<comment type="caution">
    <text evidence="2">The sequence shown here is derived from an EMBL/GenBank/DDBJ whole genome shotgun (WGS) entry which is preliminary data.</text>
</comment>
<dbReference type="InterPro" id="IPR038143">
    <property type="entry name" value="NigD-like_C_dom_sf"/>
</dbReference>
<dbReference type="Proteomes" id="UP000708576">
    <property type="component" value="Unassembled WGS sequence"/>
</dbReference>
<evidence type="ECO:0000313" key="2">
    <source>
        <dbReference type="EMBL" id="MBS2097524.1"/>
    </source>
</evidence>
<proteinExistence type="predicted"/>
<feature type="domain" description="NigD-like C-terminal" evidence="1">
    <location>
        <begin position="105"/>
        <end position="218"/>
    </location>
</feature>
<protein>
    <recommendedName>
        <fullName evidence="1">NigD-like C-terminal domain-containing protein</fullName>
    </recommendedName>
</protein>